<proteinExistence type="predicted"/>
<gene>
    <name evidence="1" type="ORF">HERIO_953</name>
</gene>
<evidence type="ECO:0000313" key="1">
    <source>
        <dbReference type="EMBL" id="ORD97177.1"/>
    </source>
</evidence>
<dbReference type="VEuPathDB" id="MicrosporidiaDB:A0H76_421"/>
<comment type="caution">
    <text evidence="1">The sequence shown here is derived from an EMBL/GenBank/DDBJ whole genome shotgun (WGS) entry which is preliminary data.</text>
</comment>
<dbReference type="OrthoDB" id="2196394at2759"/>
<organism evidence="1 2">
    <name type="scientific">Hepatospora eriocheir</name>
    <dbReference type="NCBI Taxonomy" id="1081669"/>
    <lineage>
        <taxon>Eukaryota</taxon>
        <taxon>Fungi</taxon>
        <taxon>Fungi incertae sedis</taxon>
        <taxon>Microsporidia</taxon>
        <taxon>Hepatosporidae</taxon>
        <taxon>Hepatospora</taxon>
    </lineage>
</organism>
<accession>A0A1X0QBP0</accession>
<protein>
    <submittedName>
        <fullName evidence="1">Uncharacterized protein</fullName>
    </submittedName>
</protein>
<keyword evidence="2" id="KW-1185">Reference proteome</keyword>
<dbReference type="VEuPathDB" id="MicrosporidiaDB:HERIO_953"/>
<name>A0A1X0QBP0_9MICR</name>
<evidence type="ECO:0000313" key="2">
    <source>
        <dbReference type="Proteomes" id="UP000192356"/>
    </source>
</evidence>
<sequence>MNYKYQFTEKFNREWYYLQGYRYQVEINKTNEYIAKIRFSDIELISPKFNQEKEAEEFIFKAGIEVLNNLELRRNELYNKERECLIKEYKKYYEKAETNKELASKISEISQASANGADFLTIKQKKEELKDFFAKITKNTDLLNNNQDRDNLIMKDNHSERSNLLVENNLLIKNDFNRNNLIINDNLDKIKKLKIEENNFNKNIEIMDKDINNLFINENISTNNELKDNDHLDDNNNELKDNSFNNNNIFINNNHLKNNNFINNKQLDMNNQLNNNNVNDNQLDHNNELNEILKLKKELNELYKNDKSYLENVKKIDLNDKNYQIILIKICSYYDLIPPAYETIRENDVYLTTGMFYDIKFTSTYSYDLNQSKEEVSKSIFEYIENNWNEILEESNKRREGLFK</sequence>
<dbReference type="EMBL" id="LVKB01000037">
    <property type="protein sequence ID" value="ORD97177.1"/>
    <property type="molecule type" value="Genomic_DNA"/>
</dbReference>
<dbReference type="Proteomes" id="UP000192356">
    <property type="component" value="Unassembled WGS sequence"/>
</dbReference>
<dbReference type="AlphaFoldDB" id="A0A1X0QBP0"/>
<reference evidence="1 2" key="1">
    <citation type="journal article" date="2017" name="Environ. Microbiol.">
        <title>Decay of the glycolytic pathway and adaptation to intranuclear parasitism within Enterocytozoonidae microsporidia.</title>
        <authorList>
            <person name="Wiredu Boakye D."/>
            <person name="Jaroenlak P."/>
            <person name="Prachumwat A."/>
            <person name="Williams T.A."/>
            <person name="Bateman K.S."/>
            <person name="Itsathitphaisarn O."/>
            <person name="Sritunyalucksana K."/>
            <person name="Paszkiewicz K.H."/>
            <person name="Moore K.A."/>
            <person name="Stentiford G.D."/>
            <person name="Williams B.A."/>
        </authorList>
    </citation>
    <scope>NUCLEOTIDE SEQUENCE [LARGE SCALE GENOMIC DNA]</scope>
    <source>
        <strain evidence="1 2">GB1</strain>
    </source>
</reference>